<evidence type="ECO:0000256" key="3">
    <source>
        <dbReference type="ARBA" id="ARBA00023125"/>
    </source>
</evidence>
<dbReference type="InterPro" id="IPR039420">
    <property type="entry name" value="WalR-like"/>
</dbReference>
<keyword evidence="1 5" id="KW-0597">Phosphoprotein</keyword>
<comment type="caution">
    <text evidence="7">The sequence shown here is derived from an EMBL/GenBank/DDBJ whole genome shotgun (WGS) entry which is preliminary data.</text>
</comment>
<evidence type="ECO:0000256" key="5">
    <source>
        <dbReference type="PROSITE-ProRule" id="PRU00169"/>
    </source>
</evidence>
<dbReference type="PROSITE" id="PS50110">
    <property type="entry name" value="RESPONSE_REGULATORY"/>
    <property type="match status" value="1"/>
</dbReference>
<evidence type="ECO:0000313" key="7">
    <source>
        <dbReference type="EMBL" id="OEY89883.1"/>
    </source>
</evidence>
<proteinExistence type="predicted"/>
<dbReference type="GO" id="GO:0032993">
    <property type="term" value="C:protein-DNA complex"/>
    <property type="evidence" value="ECO:0007669"/>
    <property type="project" value="TreeGrafter"/>
</dbReference>
<evidence type="ECO:0000256" key="2">
    <source>
        <dbReference type="ARBA" id="ARBA00023015"/>
    </source>
</evidence>
<dbReference type="PANTHER" id="PTHR48111">
    <property type="entry name" value="REGULATOR OF RPOS"/>
    <property type="match status" value="1"/>
</dbReference>
<feature type="modified residue" description="4-aspartylphosphate" evidence="5">
    <location>
        <position position="89"/>
    </location>
</feature>
<dbReference type="Pfam" id="PF00072">
    <property type="entry name" value="Response_reg"/>
    <property type="match status" value="1"/>
</dbReference>
<keyword evidence="3" id="KW-0238">DNA-binding</keyword>
<dbReference type="SMART" id="SM00448">
    <property type="entry name" value="REC"/>
    <property type="match status" value="1"/>
</dbReference>
<dbReference type="GO" id="GO:0000976">
    <property type="term" value="F:transcription cis-regulatory region binding"/>
    <property type="evidence" value="ECO:0007669"/>
    <property type="project" value="TreeGrafter"/>
</dbReference>
<dbReference type="InterPro" id="IPR011006">
    <property type="entry name" value="CheY-like_superfamily"/>
</dbReference>
<accession>A0AAX0I095</accession>
<dbReference type="PANTHER" id="PTHR48111:SF72">
    <property type="entry name" value="SENSORY TRANSDUCTION PROTEIN REGX3"/>
    <property type="match status" value="1"/>
</dbReference>
<dbReference type="GO" id="GO:0006355">
    <property type="term" value="P:regulation of DNA-templated transcription"/>
    <property type="evidence" value="ECO:0007669"/>
    <property type="project" value="TreeGrafter"/>
</dbReference>
<dbReference type="EMBL" id="MKCQ01000009">
    <property type="protein sequence ID" value="OEY89883.1"/>
    <property type="molecule type" value="Genomic_DNA"/>
</dbReference>
<evidence type="ECO:0000256" key="4">
    <source>
        <dbReference type="ARBA" id="ARBA00023163"/>
    </source>
</evidence>
<protein>
    <recommendedName>
        <fullName evidence="6">Response regulatory domain-containing protein</fullName>
    </recommendedName>
</protein>
<dbReference type="Proteomes" id="UP000175852">
    <property type="component" value="Unassembled WGS sequence"/>
</dbReference>
<keyword evidence="2" id="KW-0805">Transcription regulation</keyword>
<dbReference type="GO" id="GO:0005829">
    <property type="term" value="C:cytosol"/>
    <property type="evidence" value="ECO:0007669"/>
    <property type="project" value="TreeGrafter"/>
</dbReference>
<dbReference type="InterPro" id="IPR001789">
    <property type="entry name" value="Sig_transdc_resp-reg_receiver"/>
</dbReference>
<dbReference type="GO" id="GO:0000156">
    <property type="term" value="F:phosphorelay response regulator activity"/>
    <property type="evidence" value="ECO:0007669"/>
    <property type="project" value="TreeGrafter"/>
</dbReference>
<organism evidence="7 8">
    <name type="scientific">Xanthomonas campestris pv. glycines</name>
    <dbReference type="NCBI Taxonomy" id="473421"/>
    <lineage>
        <taxon>Bacteria</taxon>
        <taxon>Pseudomonadati</taxon>
        <taxon>Pseudomonadota</taxon>
        <taxon>Gammaproteobacteria</taxon>
        <taxon>Lysobacterales</taxon>
        <taxon>Lysobacteraceae</taxon>
        <taxon>Xanthomonas</taxon>
    </lineage>
</organism>
<reference evidence="7 8" key="1">
    <citation type="submission" date="2016-09" db="EMBL/GenBank/DDBJ databases">
        <authorList>
            <person name="Wen S.-F."/>
            <person name="Lo A.-C."/>
            <person name="Lin C.-J."/>
            <person name="Tseng T.-T."/>
        </authorList>
    </citation>
    <scope>NUCLEOTIDE SEQUENCE [LARGE SCALE GENOMIC DNA]</scope>
    <source>
        <strain evidence="7 8">12609</strain>
    </source>
</reference>
<name>A0AAX0I095_XANCG</name>
<feature type="domain" description="Response regulatory" evidence="6">
    <location>
        <begin position="40"/>
        <end position="183"/>
    </location>
</feature>
<dbReference type="Gene3D" id="3.40.50.2300">
    <property type="match status" value="1"/>
</dbReference>
<dbReference type="SUPFAM" id="SSF52172">
    <property type="entry name" value="CheY-like"/>
    <property type="match status" value="1"/>
</dbReference>
<evidence type="ECO:0000259" key="6">
    <source>
        <dbReference type="PROSITE" id="PS50110"/>
    </source>
</evidence>
<gene>
    <name evidence="7" type="ORF">BIY41_16195</name>
</gene>
<evidence type="ECO:0000313" key="8">
    <source>
        <dbReference type="Proteomes" id="UP000175852"/>
    </source>
</evidence>
<keyword evidence="4" id="KW-0804">Transcription</keyword>
<sequence>MRSRLGVGTRFTVDLPLPIDRSGTHIAAGHVQLLAGEPLRILLVEDDPTVAEAISGLLTNRGHRVVHAVHGLAALSETVDGGSDIALLDLNLPGRDGFALALQLRQLAIASRCWQSWHRLTALRRPRRRPRASTDSCATGHCRSAGGSDYGCARGRRHAGDDLAWMHGPDALTMSVLIGHRIA</sequence>
<evidence type="ECO:0000256" key="1">
    <source>
        <dbReference type="ARBA" id="ARBA00022553"/>
    </source>
</evidence>
<dbReference type="AlphaFoldDB" id="A0AAX0I095"/>